<sequence>MIIKNNNKKKIYNIKKLEKIYKLNIFFLFKKILKRIKIINNFYNYLYFLIKKKKIINFNIKNIIYLYYIKKKYSILDLVLKEFIKKNIIINIYKKFNIL</sequence>
<proteinExistence type="predicted"/>
<reference evidence="1" key="1">
    <citation type="submission" date="2024-06" db="EMBL/GenBank/DDBJ databases">
        <title>Diversity, functionality, and evolutionary history of bacterial symbionts in false click beetles (Coleoptera, Throscidae).</title>
        <authorList>
            <person name="Wierz J.C."/>
            <person name="Malm H."/>
            <person name="Kaltenpoth M."/>
            <person name="Engl T."/>
        </authorList>
    </citation>
    <scope>NUCLEOTIDE SEQUENCE</scope>
    <source>
        <strain evidence="1">Ttur</strain>
    </source>
</reference>
<gene>
    <name evidence="1" type="ORF">ABUS76_00435</name>
</gene>
<dbReference type="EMBL" id="CP158689">
    <property type="protein sequence ID" value="XCC45365.1"/>
    <property type="molecule type" value="Genomic_DNA"/>
</dbReference>
<dbReference type="AlphaFoldDB" id="A0AAU7ZXR7"/>
<name>A0AAU7ZXR7_9FLAO</name>
<protein>
    <submittedName>
        <fullName evidence="1">Uncharacterized protein</fullName>
    </submittedName>
</protein>
<accession>A0AAU7ZXR7</accession>
<organism evidence="1">
    <name type="scientific">Candidatus Shikimatogenerans sp. Ttur</name>
    <dbReference type="NCBI Taxonomy" id="3158569"/>
    <lineage>
        <taxon>Bacteria</taxon>
        <taxon>Pseudomonadati</taxon>
        <taxon>Bacteroidota</taxon>
        <taxon>Flavobacteriia</taxon>
        <taxon>Flavobacteriales</taxon>
        <taxon>Candidatus Shikimatogenerans</taxon>
    </lineage>
</organism>
<evidence type="ECO:0000313" key="1">
    <source>
        <dbReference type="EMBL" id="XCC45365.1"/>
    </source>
</evidence>